<dbReference type="PRINTS" id="PR00096">
    <property type="entry name" value="GATASE"/>
</dbReference>
<dbReference type="Pfam" id="PF00117">
    <property type="entry name" value="GATase"/>
    <property type="match status" value="1"/>
</dbReference>
<dbReference type="PANTHER" id="PTHR43418">
    <property type="entry name" value="MULTIFUNCTIONAL TRYPTOPHAN BIOSYNTHESIS PROTEIN-RELATED"/>
    <property type="match status" value="1"/>
</dbReference>
<dbReference type="InterPro" id="IPR029062">
    <property type="entry name" value="Class_I_gatase-like"/>
</dbReference>
<dbReference type="PROSITE" id="PS51273">
    <property type="entry name" value="GATASE_TYPE_1"/>
    <property type="match status" value="1"/>
</dbReference>
<dbReference type="CDD" id="cd01743">
    <property type="entry name" value="GATase1_Anthranilate_Synthase"/>
    <property type="match status" value="1"/>
</dbReference>
<evidence type="ECO:0000259" key="2">
    <source>
        <dbReference type="Pfam" id="PF00117"/>
    </source>
</evidence>
<dbReference type="Gene3D" id="3.40.50.880">
    <property type="match status" value="1"/>
</dbReference>
<dbReference type="EMBL" id="UINC01006000">
    <property type="protein sequence ID" value="SVA24862.1"/>
    <property type="molecule type" value="Genomic_DNA"/>
</dbReference>
<sequence>MIYLIDHRDSFTFNLEHLLSNYDDVFVSNYFEIDDIKIAHSNLIVFSSGPGTPENYPQTSRIYKKFKGKKKILGICLGFQQILYNEKGRIIRQNKIYHGHQSKIKVLKSSVLFKPNQSFKVGRYHSLKLKEPYYSKETLITMRCMETRVAMAIENKKDKIYGFQFHPESFLTENGKYIIQKILSA</sequence>
<feature type="domain" description="Glutamine amidotransferase" evidence="2">
    <location>
        <begin position="4"/>
        <end position="182"/>
    </location>
</feature>
<organism evidence="3">
    <name type="scientific">marine metagenome</name>
    <dbReference type="NCBI Taxonomy" id="408172"/>
    <lineage>
        <taxon>unclassified sequences</taxon>
        <taxon>metagenomes</taxon>
        <taxon>ecological metagenomes</taxon>
    </lineage>
</organism>
<accession>A0A381U9G4</accession>
<gene>
    <name evidence="3" type="ORF">METZ01_LOCUS77716</name>
</gene>
<protein>
    <recommendedName>
        <fullName evidence="2">Glutamine amidotransferase domain-containing protein</fullName>
    </recommendedName>
</protein>
<name>A0A381U9G4_9ZZZZ</name>
<dbReference type="SUPFAM" id="SSF52317">
    <property type="entry name" value="Class I glutamine amidotransferase-like"/>
    <property type="match status" value="1"/>
</dbReference>
<dbReference type="AlphaFoldDB" id="A0A381U9G4"/>
<evidence type="ECO:0000313" key="3">
    <source>
        <dbReference type="EMBL" id="SVA24862.1"/>
    </source>
</evidence>
<dbReference type="InterPro" id="IPR017926">
    <property type="entry name" value="GATASE"/>
</dbReference>
<dbReference type="PRINTS" id="PR00097">
    <property type="entry name" value="ANTSNTHASEII"/>
</dbReference>
<proteinExistence type="predicted"/>
<keyword evidence="1" id="KW-0315">Glutamine amidotransferase</keyword>
<dbReference type="NCBIfam" id="TIGR00566">
    <property type="entry name" value="trpG_papA"/>
    <property type="match status" value="1"/>
</dbReference>
<dbReference type="InterPro" id="IPR050472">
    <property type="entry name" value="Anth_synth/Amidotransfase"/>
</dbReference>
<evidence type="ECO:0000256" key="1">
    <source>
        <dbReference type="ARBA" id="ARBA00022962"/>
    </source>
</evidence>
<dbReference type="GO" id="GO:0004049">
    <property type="term" value="F:anthranilate synthase activity"/>
    <property type="evidence" value="ECO:0007669"/>
    <property type="project" value="TreeGrafter"/>
</dbReference>
<reference evidence="3" key="1">
    <citation type="submission" date="2018-05" db="EMBL/GenBank/DDBJ databases">
        <authorList>
            <person name="Lanie J.A."/>
            <person name="Ng W.-L."/>
            <person name="Kazmierczak K.M."/>
            <person name="Andrzejewski T.M."/>
            <person name="Davidsen T.M."/>
            <person name="Wayne K.J."/>
            <person name="Tettelin H."/>
            <person name="Glass J.I."/>
            <person name="Rusch D."/>
            <person name="Podicherti R."/>
            <person name="Tsui H.-C.T."/>
            <person name="Winkler M.E."/>
        </authorList>
    </citation>
    <scope>NUCLEOTIDE SEQUENCE</scope>
</reference>
<dbReference type="PANTHER" id="PTHR43418:SF4">
    <property type="entry name" value="MULTIFUNCTIONAL TRYPTOPHAN BIOSYNTHESIS PROTEIN"/>
    <property type="match status" value="1"/>
</dbReference>
<dbReference type="GO" id="GO:0005829">
    <property type="term" value="C:cytosol"/>
    <property type="evidence" value="ECO:0007669"/>
    <property type="project" value="TreeGrafter"/>
</dbReference>
<dbReference type="InterPro" id="IPR006221">
    <property type="entry name" value="TrpG/PapA_dom"/>
</dbReference>
<dbReference type="GO" id="GO:0000162">
    <property type="term" value="P:L-tryptophan biosynthetic process"/>
    <property type="evidence" value="ECO:0007669"/>
    <property type="project" value="TreeGrafter"/>
</dbReference>